<proteinExistence type="predicted"/>
<gene>
    <name evidence="2" type="ORF">SDC9_185815</name>
</gene>
<reference evidence="2" key="1">
    <citation type="submission" date="2019-08" db="EMBL/GenBank/DDBJ databases">
        <authorList>
            <person name="Kucharzyk K."/>
            <person name="Murdoch R.W."/>
            <person name="Higgins S."/>
            <person name="Loffler F."/>
        </authorList>
    </citation>
    <scope>NUCLEOTIDE SEQUENCE</scope>
</reference>
<name>A0A645HGZ1_9ZZZZ</name>
<feature type="region of interest" description="Disordered" evidence="1">
    <location>
        <begin position="46"/>
        <end position="98"/>
    </location>
</feature>
<dbReference type="AlphaFoldDB" id="A0A645HGZ1"/>
<protein>
    <submittedName>
        <fullName evidence="2">Uncharacterized protein</fullName>
    </submittedName>
</protein>
<dbReference type="EMBL" id="VSSQ01093436">
    <property type="protein sequence ID" value="MPN38291.1"/>
    <property type="molecule type" value="Genomic_DNA"/>
</dbReference>
<feature type="compositionally biased region" description="Basic and acidic residues" evidence="1">
    <location>
        <begin position="49"/>
        <end position="68"/>
    </location>
</feature>
<accession>A0A645HGZ1</accession>
<sequence length="108" mass="11876">MGPQHGNFTVHSAAQTVEGGLKLPVGFLLALEIGLHRGLHAGKAAFHADIARHDDRKTRRRQKDEQHKGGNNQMTKKTDASQIHARCSHKAPPKDGSRIGVSYRILEL</sequence>
<comment type="caution">
    <text evidence="2">The sequence shown here is derived from an EMBL/GenBank/DDBJ whole genome shotgun (WGS) entry which is preliminary data.</text>
</comment>
<organism evidence="2">
    <name type="scientific">bioreactor metagenome</name>
    <dbReference type="NCBI Taxonomy" id="1076179"/>
    <lineage>
        <taxon>unclassified sequences</taxon>
        <taxon>metagenomes</taxon>
        <taxon>ecological metagenomes</taxon>
    </lineage>
</organism>
<evidence type="ECO:0000313" key="2">
    <source>
        <dbReference type="EMBL" id="MPN38291.1"/>
    </source>
</evidence>
<evidence type="ECO:0000256" key="1">
    <source>
        <dbReference type="SAM" id="MobiDB-lite"/>
    </source>
</evidence>